<dbReference type="EMBL" id="CP101987">
    <property type="protein sequence ID" value="UUI72268.1"/>
    <property type="molecule type" value="Genomic_DNA"/>
</dbReference>
<evidence type="ECO:0000256" key="1">
    <source>
        <dbReference type="SAM" id="SignalP"/>
    </source>
</evidence>
<name>A0ABY5KQX6_9CELL</name>
<keyword evidence="3" id="KW-1185">Reference proteome</keyword>
<proteinExistence type="predicted"/>
<keyword evidence="1" id="KW-0732">Signal</keyword>
<organism evidence="2 3">
    <name type="scientific">Cellulomonas xiejunii</name>
    <dbReference type="NCBI Taxonomy" id="2968083"/>
    <lineage>
        <taxon>Bacteria</taxon>
        <taxon>Bacillati</taxon>
        <taxon>Actinomycetota</taxon>
        <taxon>Actinomycetes</taxon>
        <taxon>Micrococcales</taxon>
        <taxon>Cellulomonadaceae</taxon>
        <taxon>Cellulomonas</taxon>
    </lineage>
</organism>
<protein>
    <recommendedName>
        <fullName evidence="4">Htaa domain-containing protein</fullName>
    </recommendedName>
</protein>
<dbReference type="RefSeq" id="WP_227577831.1">
    <property type="nucleotide sequence ID" value="NZ_CP101987.1"/>
</dbReference>
<accession>A0ABY5KQX6</accession>
<dbReference type="Proteomes" id="UP001316384">
    <property type="component" value="Chromosome"/>
</dbReference>
<reference evidence="2 3" key="1">
    <citation type="submission" date="2022-07" db="EMBL/GenBank/DDBJ databases">
        <title>Novel species in genus cellulomonas.</title>
        <authorList>
            <person name="Ye L."/>
        </authorList>
    </citation>
    <scope>NUCLEOTIDE SEQUENCE [LARGE SCALE GENOMIC DNA]</scope>
    <source>
        <strain evidence="3">zg-B89</strain>
    </source>
</reference>
<feature type="signal peptide" evidence="1">
    <location>
        <begin position="1"/>
        <end position="27"/>
    </location>
</feature>
<evidence type="ECO:0000313" key="3">
    <source>
        <dbReference type="Proteomes" id="UP001316384"/>
    </source>
</evidence>
<evidence type="ECO:0000313" key="2">
    <source>
        <dbReference type="EMBL" id="UUI72268.1"/>
    </source>
</evidence>
<sequence>MRSSTRATSRRLPFLLAAVLVAGVAGAAPASAAPAGPGSTITFSGTGNEYISQDREWSYDTSDAVITATVYAEGNRVTVGVSGDTWWDVDFAAPTGEVLTAGVTYDGATRYPFNEADEPGLSLSGDGRGCNRLSGSFTVLAADFRADGSVERFEATFEQTCEPSNGSLVTGRVLIGDGPAVEDLTVDAEVTSGTFSAVSGRARLTGTVTCNRETVVDLTGTVAQRISRSKLATGSWSLEDVACGPTATTWTATVVPAGQVPFGRGLAQVDATAQAVDDVTGAVVSDVVDAEVRLLRR</sequence>
<evidence type="ECO:0008006" key="4">
    <source>
        <dbReference type="Google" id="ProtNLM"/>
    </source>
</evidence>
<gene>
    <name evidence="2" type="ORF">NP048_02025</name>
</gene>
<feature type="chain" id="PRO_5045700619" description="Htaa domain-containing protein" evidence="1">
    <location>
        <begin position="28"/>
        <end position="297"/>
    </location>
</feature>